<comment type="caution">
    <text evidence="2">The sequence shown here is derived from an EMBL/GenBank/DDBJ whole genome shotgun (WGS) entry which is preliminary data.</text>
</comment>
<keyword evidence="1" id="KW-0812">Transmembrane</keyword>
<protein>
    <submittedName>
        <fullName evidence="2">Uncharacterized protein</fullName>
    </submittedName>
</protein>
<evidence type="ECO:0000313" key="3">
    <source>
        <dbReference type="Proteomes" id="UP000518878"/>
    </source>
</evidence>
<evidence type="ECO:0000313" key="2">
    <source>
        <dbReference type="EMBL" id="NID14998.1"/>
    </source>
</evidence>
<dbReference type="Proteomes" id="UP000518878">
    <property type="component" value="Unassembled WGS sequence"/>
</dbReference>
<dbReference type="EMBL" id="JAAQTL010000001">
    <property type="protein sequence ID" value="NID14998.1"/>
    <property type="molecule type" value="Genomic_DNA"/>
</dbReference>
<keyword evidence="3" id="KW-1185">Reference proteome</keyword>
<dbReference type="AlphaFoldDB" id="A0A7X5QT79"/>
<keyword evidence="1" id="KW-0472">Membrane</keyword>
<feature type="transmembrane region" description="Helical" evidence="1">
    <location>
        <begin position="66"/>
        <end position="87"/>
    </location>
</feature>
<name>A0A7X5QT79_9GAMM</name>
<sequence>MNDQDIQFLAQPAGRDFRGEVVDGATHETLARTSLTYPTPHLAQIGARTMWQARAQRIATTMHGRMPAMVVALATATAVMGALGRAAGLV</sequence>
<gene>
    <name evidence="2" type="ORF">HBF32_05890</name>
</gene>
<proteinExistence type="predicted"/>
<organism evidence="2 3">
    <name type="scientific">Luteibacter yeojuensis</name>
    <dbReference type="NCBI Taxonomy" id="345309"/>
    <lineage>
        <taxon>Bacteria</taxon>
        <taxon>Pseudomonadati</taxon>
        <taxon>Pseudomonadota</taxon>
        <taxon>Gammaproteobacteria</taxon>
        <taxon>Lysobacterales</taxon>
        <taxon>Rhodanobacteraceae</taxon>
        <taxon>Luteibacter</taxon>
    </lineage>
</organism>
<reference evidence="2 3" key="1">
    <citation type="journal article" date="2006" name="Int. J. Syst. Evol. Microbiol.">
        <title>Dyella yeojuensis sp. nov., isolated from greenhouse soil in Korea.</title>
        <authorList>
            <person name="Kim B.Y."/>
            <person name="Weon H.Y."/>
            <person name="Lee K.H."/>
            <person name="Seok S.J."/>
            <person name="Kwon S.W."/>
            <person name="Go S.J."/>
            <person name="Stackebrandt E."/>
        </authorList>
    </citation>
    <scope>NUCLEOTIDE SEQUENCE [LARGE SCALE GENOMIC DNA]</scope>
    <source>
        <strain evidence="2 3">DSM 17673</strain>
    </source>
</reference>
<dbReference type="RefSeq" id="WP_166698778.1">
    <property type="nucleotide sequence ID" value="NZ_JAAQTL010000001.1"/>
</dbReference>
<keyword evidence="1" id="KW-1133">Transmembrane helix</keyword>
<accession>A0A7X5QT79</accession>
<evidence type="ECO:0000256" key="1">
    <source>
        <dbReference type="SAM" id="Phobius"/>
    </source>
</evidence>